<dbReference type="PANTHER" id="PTHR34706:SF3">
    <property type="entry name" value="ANKYRIN REPEAT PROTEIN (AFU_ORTHOLOGUE AFUA_7G06200)"/>
    <property type="match status" value="1"/>
</dbReference>
<dbReference type="InterPro" id="IPR036465">
    <property type="entry name" value="vWFA_dom_sf"/>
</dbReference>
<proteinExistence type="predicted"/>
<name>A0A5N6TYM9_ASPAV</name>
<evidence type="ECO:0000313" key="1">
    <source>
        <dbReference type="EMBL" id="KAE8151440.1"/>
    </source>
</evidence>
<accession>A0A5N6TYM9</accession>
<keyword evidence="2" id="KW-1185">Reference proteome</keyword>
<evidence type="ECO:0000313" key="2">
    <source>
        <dbReference type="Proteomes" id="UP000325780"/>
    </source>
</evidence>
<gene>
    <name evidence="1" type="ORF">BDV25DRAFT_171467</name>
</gene>
<dbReference type="PANTHER" id="PTHR34706">
    <property type="entry name" value="SLR1338 PROTEIN"/>
    <property type="match status" value="1"/>
</dbReference>
<protein>
    <recommendedName>
        <fullName evidence="3">VWFA domain-containing protein</fullName>
    </recommendedName>
</protein>
<dbReference type="Gene3D" id="3.40.50.410">
    <property type="entry name" value="von Willebrand factor, type A domain"/>
    <property type="match status" value="1"/>
</dbReference>
<dbReference type="Proteomes" id="UP000325780">
    <property type="component" value="Unassembled WGS sequence"/>
</dbReference>
<organism evidence="1 2">
    <name type="scientific">Aspergillus avenaceus</name>
    <dbReference type="NCBI Taxonomy" id="36643"/>
    <lineage>
        <taxon>Eukaryota</taxon>
        <taxon>Fungi</taxon>
        <taxon>Dikarya</taxon>
        <taxon>Ascomycota</taxon>
        <taxon>Pezizomycotina</taxon>
        <taxon>Eurotiomycetes</taxon>
        <taxon>Eurotiomycetidae</taxon>
        <taxon>Eurotiales</taxon>
        <taxon>Aspergillaceae</taxon>
        <taxon>Aspergillus</taxon>
        <taxon>Aspergillus subgen. Circumdati</taxon>
    </lineage>
</organism>
<dbReference type="SUPFAM" id="SSF53300">
    <property type="entry name" value="vWA-like"/>
    <property type="match status" value="1"/>
</dbReference>
<dbReference type="OrthoDB" id="2142040at2759"/>
<sequence>MSPNSDEEEEFLDKLVKDIVDQFFTEFRLQLRDLAPDDDSPTPMQSEFIPETEKDYQEYIWRYIKRNLPRFYERGDPFVENLVTRAAACSRQITQEYDLDRKVTPKVAIMGLYDFVILCDDSGSMKKGTRIQALADVCQRISHIASAIHPQGVFLRFLNNQSDYPCEMMSDSEAIRAKILSTRYGGFTQLGTMLQTNITEPFIFEKYERKELKKPIIAVVITDGCPTKERREMFQEAVLYCKGRLTELKYEPASVIFLISRIGDDPEAEFFLSGLRTKALEEMLYSCPDQLDKRRHVFRRAEKNSEYSSRLINMFATALDGQAEMPTLRPGDRSV</sequence>
<evidence type="ECO:0008006" key="3">
    <source>
        <dbReference type="Google" id="ProtNLM"/>
    </source>
</evidence>
<reference evidence="1 2" key="1">
    <citation type="submission" date="2019-04" db="EMBL/GenBank/DDBJ databases">
        <title>Friends and foes A comparative genomics study of 23 Aspergillus species from section Flavi.</title>
        <authorList>
            <consortium name="DOE Joint Genome Institute"/>
            <person name="Kjaerbolling I."/>
            <person name="Vesth T."/>
            <person name="Frisvad J.C."/>
            <person name="Nybo J.L."/>
            <person name="Theobald S."/>
            <person name="Kildgaard S."/>
            <person name="Isbrandt T."/>
            <person name="Kuo A."/>
            <person name="Sato A."/>
            <person name="Lyhne E.K."/>
            <person name="Kogle M.E."/>
            <person name="Wiebenga A."/>
            <person name="Kun R.S."/>
            <person name="Lubbers R.J."/>
            <person name="Makela M.R."/>
            <person name="Barry K."/>
            <person name="Chovatia M."/>
            <person name="Clum A."/>
            <person name="Daum C."/>
            <person name="Haridas S."/>
            <person name="He G."/>
            <person name="LaButti K."/>
            <person name="Lipzen A."/>
            <person name="Mondo S."/>
            <person name="Riley R."/>
            <person name="Salamov A."/>
            <person name="Simmons B.A."/>
            <person name="Magnuson J.K."/>
            <person name="Henrissat B."/>
            <person name="Mortensen U.H."/>
            <person name="Larsen T.O."/>
            <person name="Devries R.P."/>
            <person name="Grigoriev I.V."/>
            <person name="Machida M."/>
            <person name="Baker S.E."/>
            <person name="Andersen M.R."/>
        </authorList>
    </citation>
    <scope>NUCLEOTIDE SEQUENCE [LARGE SCALE GENOMIC DNA]</scope>
    <source>
        <strain evidence="1 2">IBT 18842</strain>
    </source>
</reference>
<dbReference type="AlphaFoldDB" id="A0A5N6TYM9"/>
<dbReference type="EMBL" id="ML742071">
    <property type="protein sequence ID" value="KAE8151440.1"/>
    <property type="molecule type" value="Genomic_DNA"/>
</dbReference>